<dbReference type="Proteomes" id="UP000777438">
    <property type="component" value="Unassembled WGS sequence"/>
</dbReference>
<comment type="caution">
    <text evidence="1">The sequence shown here is derived from an EMBL/GenBank/DDBJ whole genome shotgun (WGS) entry which is preliminary data.</text>
</comment>
<reference evidence="1 2" key="1">
    <citation type="journal article" date="2021" name="Nat. Commun.">
        <title>Genetic determinants of endophytism in the Arabidopsis root mycobiome.</title>
        <authorList>
            <person name="Mesny F."/>
            <person name="Miyauchi S."/>
            <person name="Thiergart T."/>
            <person name="Pickel B."/>
            <person name="Atanasova L."/>
            <person name="Karlsson M."/>
            <person name="Huettel B."/>
            <person name="Barry K.W."/>
            <person name="Haridas S."/>
            <person name="Chen C."/>
            <person name="Bauer D."/>
            <person name="Andreopoulos W."/>
            <person name="Pangilinan J."/>
            <person name="LaButti K."/>
            <person name="Riley R."/>
            <person name="Lipzen A."/>
            <person name="Clum A."/>
            <person name="Drula E."/>
            <person name="Henrissat B."/>
            <person name="Kohler A."/>
            <person name="Grigoriev I.V."/>
            <person name="Martin F.M."/>
            <person name="Hacquard S."/>
        </authorList>
    </citation>
    <scope>NUCLEOTIDE SEQUENCE [LARGE SCALE GENOMIC DNA]</scope>
    <source>
        <strain evidence="1 2">MPI-CAGE-CH-0241</strain>
    </source>
</reference>
<proteinExistence type="predicted"/>
<protein>
    <submittedName>
        <fullName evidence="1">Uncharacterized protein</fullName>
    </submittedName>
</protein>
<name>A0A9P8VT27_9HYPO</name>
<dbReference type="EMBL" id="JAGPYM010000032">
    <property type="protein sequence ID" value="KAH6876819.1"/>
    <property type="molecule type" value="Genomic_DNA"/>
</dbReference>
<accession>A0A9P8VT27</accession>
<organism evidence="1 2">
    <name type="scientific">Thelonectria olida</name>
    <dbReference type="NCBI Taxonomy" id="1576542"/>
    <lineage>
        <taxon>Eukaryota</taxon>
        <taxon>Fungi</taxon>
        <taxon>Dikarya</taxon>
        <taxon>Ascomycota</taxon>
        <taxon>Pezizomycotina</taxon>
        <taxon>Sordariomycetes</taxon>
        <taxon>Hypocreomycetidae</taxon>
        <taxon>Hypocreales</taxon>
        <taxon>Nectriaceae</taxon>
        <taxon>Thelonectria</taxon>
    </lineage>
</organism>
<keyword evidence="2" id="KW-1185">Reference proteome</keyword>
<sequence length="81" mass="9004">MNPMISQLPGTLKAVDLSKKSQSVSPLKIPQRSSHIRKALYSMPQSVVADRTARVLFHKIGQSLNSKNVTLAARASRFHNY</sequence>
<gene>
    <name evidence="1" type="ORF">B0T10DRAFT_195434</name>
</gene>
<evidence type="ECO:0000313" key="1">
    <source>
        <dbReference type="EMBL" id="KAH6876819.1"/>
    </source>
</evidence>
<dbReference type="AlphaFoldDB" id="A0A9P8VT27"/>
<evidence type="ECO:0000313" key="2">
    <source>
        <dbReference type="Proteomes" id="UP000777438"/>
    </source>
</evidence>